<dbReference type="GO" id="GO:0005886">
    <property type="term" value="C:plasma membrane"/>
    <property type="evidence" value="ECO:0007669"/>
    <property type="project" value="TreeGrafter"/>
</dbReference>
<evidence type="ECO:0000256" key="3">
    <source>
        <dbReference type="SAM" id="Phobius"/>
    </source>
</evidence>
<proteinExistence type="predicted"/>
<dbReference type="Pfam" id="PF00168">
    <property type="entry name" value="C2"/>
    <property type="match status" value="2"/>
</dbReference>
<evidence type="ECO:0000259" key="4">
    <source>
        <dbReference type="PROSITE" id="PS50004"/>
    </source>
</evidence>
<dbReference type="SUPFAM" id="SSF49562">
    <property type="entry name" value="C2 domain (Calcium/lipid-binding domain, CaLB)"/>
    <property type="match status" value="2"/>
</dbReference>
<dbReference type="Gene3D" id="2.60.40.150">
    <property type="entry name" value="C2 domain"/>
    <property type="match status" value="2"/>
</dbReference>
<organism evidence="5 6">
    <name type="scientific">Aphidius gifuensis</name>
    <name type="common">Parasitoid wasp</name>
    <dbReference type="NCBI Taxonomy" id="684658"/>
    <lineage>
        <taxon>Eukaryota</taxon>
        <taxon>Metazoa</taxon>
        <taxon>Ecdysozoa</taxon>
        <taxon>Arthropoda</taxon>
        <taxon>Hexapoda</taxon>
        <taxon>Insecta</taxon>
        <taxon>Pterygota</taxon>
        <taxon>Neoptera</taxon>
        <taxon>Endopterygota</taxon>
        <taxon>Hymenoptera</taxon>
        <taxon>Apocrita</taxon>
        <taxon>Ichneumonoidea</taxon>
        <taxon>Braconidae</taxon>
        <taxon>Aphidiinae</taxon>
        <taxon>Aphidius</taxon>
    </lineage>
</organism>
<dbReference type="GO" id="GO:0030276">
    <property type="term" value="F:clathrin binding"/>
    <property type="evidence" value="ECO:0007669"/>
    <property type="project" value="TreeGrafter"/>
</dbReference>
<dbReference type="Proteomes" id="UP000639338">
    <property type="component" value="Unassembled WGS sequence"/>
</dbReference>
<dbReference type="GO" id="GO:0031045">
    <property type="term" value="C:dense core granule"/>
    <property type="evidence" value="ECO:0007669"/>
    <property type="project" value="TreeGrafter"/>
</dbReference>
<gene>
    <name evidence="5" type="ORF">HCN44_005095</name>
</gene>
<evidence type="ECO:0000313" key="5">
    <source>
        <dbReference type="EMBL" id="KAF7992751.1"/>
    </source>
</evidence>
<dbReference type="GO" id="GO:0048488">
    <property type="term" value="P:synaptic vesicle endocytosis"/>
    <property type="evidence" value="ECO:0007669"/>
    <property type="project" value="TreeGrafter"/>
</dbReference>
<dbReference type="InterPro" id="IPR001565">
    <property type="entry name" value="Synaptotagmin"/>
</dbReference>
<accession>A0A834XV70</accession>
<feature type="domain" description="C2" evidence="4">
    <location>
        <begin position="192"/>
        <end position="310"/>
    </location>
</feature>
<feature type="transmembrane region" description="Helical" evidence="3">
    <location>
        <begin position="6"/>
        <end position="29"/>
    </location>
</feature>
<keyword evidence="1" id="KW-0677">Repeat</keyword>
<dbReference type="OrthoDB" id="67700at2759"/>
<dbReference type="GO" id="GO:0030424">
    <property type="term" value="C:axon"/>
    <property type="evidence" value="ECO:0007669"/>
    <property type="project" value="TreeGrafter"/>
</dbReference>
<feature type="domain" description="C2" evidence="4">
    <location>
        <begin position="331"/>
        <end position="458"/>
    </location>
</feature>
<keyword evidence="6" id="KW-1185">Reference proteome</keyword>
<dbReference type="InterPro" id="IPR000008">
    <property type="entry name" value="C2_dom"/>
</dbReference>
<protein>
    <recommendedName>
        <fullName evidence="4">C2 domain-containing protein</fullName>
    </recommendedName>
</protein>
<reference evidence="5 6" key="1">
    <citation type="submission" date="2020-08" db="EMBL/GenBank/DDBJ databases">
        <title>Aphidius gifuensis genome sequencing and assembly.</title>
        <authorList>
            <person name="Du Z."/>
        </authorList>
    </citation>
    <scope>NUCLEOTIDE SEQUENCE [LARGE SCALE GENOMIC DNA]</scope>
    <source>
        <strain evidence="5">YNYX2018</strain>
        <tissue evidence="5">Adults</tissue>
    </source>
</reference>
<dbReference type="InterPro" id="IPR035892">
    <property type="entry name" value="C2_domain_sf"/>
</dbReference>
<dbReference type="PANTHER" id="PTHR10024:SF373">
    <property type="entry name" value="MIP05618P"/>
    <property type="match status" value="1"/>
</dbReference>
<evidence type="ECO:0000313" key="6">
    <source>
        <dbReference type="Proteomes" id="UP000639338"/>
    </source>
</evidence>
<keyword evidence="3" id="KW-1133">Transmembrane helix</keyword>
<dbReference type="PRINTS" id="PR00360">
    <property type="entry name" value="C2DOMAIN"/>
</dbReference>
<dbReference type="EMBL" id="JACMRX010000003">
    <property type="protein sequence ID" value="KAF7992751.1"/>
    <property type="molecule type" value="Genomic_DNA"/>
</dbReference>
<keyword evidence="3" id="KW-0472">Membrane</keyword>
<feature type="region of interest" description="Disordered" evidence="2">
    <location>
        <begin position="122"/>
        <end position="141"/>
    </location>
</feature>
<evidence type="ECO:0000256" key="1">
    <source>
        <dbReference type="ARBA" id="ARBA00022737"/>
    </source>
</evidence>
<dbReference type="GO" id="GO:0005544">
    <property type="term" value="F:calcium-dependent phospholipid binding"/>
    <property type="evidence" value="ECO:0007669"/>
    <property type="project" value="TreeGrafter"/>
</dbReference>
<dbReference type="AlphaFoldDB" id="A0A834XV70"/>
<dbReference type="PANTHER" id="PTHR10024">
    <property type="entry name" value="SYNAPTOTAGMIN"/>
    <property type="match status" value="1"/>
</dbReference>
<evidence type="ECO:0000256" key="2">
    <source>
        <dbReference type="SAM" id="MobiDB-lite"/>
    </source>
</evidence>
<dbReference type="SMART" id="SM00239">
    <property type="entry name" value="C2"/>
    <property type="match status" value="2"/>
</dbReference>
<dbReference type="GO" id="GO:0005509">
    <property type="term" value="F:calcium ion binding"/>
    <property type="evidence" value="ECO:0007669"/>
    <property type="project" value="TreeGrafter"/>
</dbReference>
<sequence>MEAHGAGLIAVLGIVGAATGALSAIFVYAMCVRRSRYPMFVPGGGPLNWFEKDMLDRAEEASKLSKEEFIELANVNAKNDCDLSMLQDLNDNVVCEEVEWTRRDPPYDASILDSREVIQRLSEGDDEPPKTPVSPFAPSLPGGSVIASDDRMIIVRPQPRTSTGSRLNSADSEYGVFQKQSSWSSSSSLDEPGGELQLSLAFNSSKGILTVKLLEAHELRARELSGSADPYAKMRLLPDRSNTWQTKVHRRTLNPVFDEEFTFETSSLSGTTLEVLLYDFDPVSKHRALGYVRLPLPPKNQGTDHIGNEPIILTRPIHRYGAEGSVYRSDPLGELMVSLFYDITTTKLTVIVVRAINLLIADDSGTQSSDTYVKVTIFKDGKGFKKKRTAICRDAHSPVWNDVLTFDLGDDILSDCNLEFSVVRTSGELLAHCEVSKKCQKELFQRALAGKGASVQWVPLTGPDKRE</sequence>
<comment type="caution">
    <text evidence="5">The sequence shown here is derived from an EMBL/GenBank/DDBJ whole genome shotgun (WGS) entry which is preliminary data.</text>
</comment>
<dbReference type="GO" id="GO:0000149">
    <property type="term" value="F:SNARE binding"/>
    <property type="evidence" value="ECO:0007669"/>
    <property type="project" value="TreeGrafter"/>
</dbReference>
<name>A0A834XV70_APHGI</name>
<dbReference type="PROSITE" id="PS50004">
    <property type="entry name" value="C2"/>
    <property type="match status" value="2"/>
</dbReference>
<dbReference type="GO" id="GO:0001786">
    <property type="term" value="F:phosphatidylserine binding"/>
    <property type="evidence" value="ECO:0007669"/>
    <property type="project" value="TreeGrafter"/>
</dbReference>
<keyword evidence="3" id="KW-0812">Transmembrane</keyword>
<dbReference type="GO" id="GO:0048791">
    <property type="term" value="P:calcium ion-regulated exocytosis of neurotransmitter"/>
    <property type="evidence" value="ECO:0007669"/>
    <property type="project" value="TreeGrafter"/>
</dbReference>
<dbReference type="PRINTS" id="PR00399">
    <property type="entry name" value="SYNAPTOTAGMN"/>
</dbReference>
<dbReference type="GO" id="GO:0030672">
    <property type="term" value="C:synaptic vesicle membrane"/>
    <property type="evidence" value="ECO:0007669"/>
    <property type="project" value="TreeGrafter"/>
</dbReference>